<name>A0ACC3DQG6_9PEZI</name>
<gene>
    <name evidence="1" type="ORF">LTS18_006401</name>
</gene>
<comment type="caution">
    <text evidence="1">The sequence shown here is derived from an EMBL/GenBank/DDBJ whole genome shotgun (WGS) entry which is preliminary data.</text>
</comment>
<sequence length="320" mass="35034">MSEENMPSTSSSKPETENQENGDDGGIKHYWVSKPSLCPGWRRIFRYADGIGWTLNAIALVACCGAGCILPLMDLIFGKFVSTFTAFAVGQTAPAEFRAQITDWTLWFIYLFIAKFFLVWIWTLTISISAIRTTKTLRVQFLESVLRQDVGFFDLSKHGSISIQATTNGNLVNNGISEKLGLALMGIATFVAAFAVAFALTLITLAVAPFILIVTAVGVAIDASMEGRILPIYSRAGQLAEEVFSNIATVHAFWAGPKLSRKYEKLLSEAKVQGMKKSLNMSILFSGEYFGIFSGYALAFFQGIRMYANGEITESGDIVT</sequence>
<evidence type="ECO:0000313" key="1">
    <source>
        <dbReference type="EMBL" id="KAK3078874.1"/>
    </source>
</evidence>
<accession>A0ACC3DQG6</accession>
<dbReference type="EMBL" id="JAWDJW010001549">
    <property type="protein sequence ID" value="KAK3078874.1"/>
    <property type="molecule type" value="Genomic_DNA"/>
</dbReference>
<keyword evidence="2" id="KW-1185">Reference proteome</keyword>
<dbReference type="Proteomes" id="UP001186974">
    <property type="component" value="Unassembled WGS sequence"/>
</dbReference>
<organism evidence="1 2">
    <name type="scientific">Coniosporium uncinatum</name>
    <dbReference type="NCBI Taxonomy" id="93489"/>
    <lineage>
        <taxon>Eukaryota</taxon>
        <taxon>Fungi</taxon>
        <taxon>Dikarya</taxon>
        <taxon>Ascomycota</taxon>
        <taxon>Pezizomycotina</taxon>
        <taxon>Dothideomycetes</taxon>
        <taxon>Dothideomycetes incertae sedis</taxon>
        <taxon>Coniosporium</taxon>
    </lineage>
</organism>
<evidence type="ECO:0000313" key="2">
    <source>
        <dbReference type="Proteomes" id="UP001186974"/>
    </source>
</evidence>
<reference evidence="1" key="1">
    <citation type="submission" date="2024-09" db="EMBL/GenBank/DDBJ databases">
        <title>Black Yeasts Isolated from many extreme environments.</title>
        <authorList>
            <person name="Coleine C."/>
            <person name="Stajich J.E."/>
            <person name="Selbmann L."/>
        </authorList>
    </citation>
    <scope>NUCLEOTIDE SEQUENCE</scope>
    <source>
        <strain evidence="1">CCFEE 5737</strain>
    </source>
</reference>
<feature type="non-terminal residue" evidence="1">
    <location>
        <position position="320"/>
    </location>
</feature>
<proteinExistence type="predicted"/>
<protein>
    <submittedName>
        <fullName evidence="1">Uncharacterized protein</fullName>
    </submittedName>
</protein>